<dbReference type="GO" id="GO:0046872">
    <property type="term" value="F:metal ion binding"/>
    <property type="evidence" value="ECO:0007669"/>
    <property type="project" value="UniProtKB-KW"/>
</dbReference>
<sequence>MMRRSLFLVSPRHVEIREEQLPAPAAGQVLVQTIASSISAGTEMLIYRGHVTDETDIAENNLSVKNPFQYPFKYGYSCIGQVVSLGVGVPAEWAGKRVFSFHSHESHFLAGLEELIPLSDSMPIERSLFIPNMETAVNFLLDSQPVIGEQVAVFGMGVVGLLTISLLAQFPLQMLAGIDRLERRRTLALEAGAHRVFPPEDITSELSKSILHSLEKGESGFDLVFELSGSPHVLNQAIAITGFAGRVMIGSWYGEKTAKLELGGRFHRSRIRLLSSQVSTLTPGLAGRWNKSRRMAVALQQLSIIKPEKWITQRMKFNDLQAAYSLLDKSPEEALQVVLFY</sequence>
<dbReference type="InterPro" id="IPR011032">
    <property type="entry name" value="GroES-like_sf"/>
</dbReference>
<dbReference type="Gene3D" id="3.40.50.720">
    <property type="entry name" value="NAD(P)-binding Rossmann-like Domain"/>
    <property type="match status" value="1"/>
</dbReference>
<feature type="domain" description="Alcohol dehydrogenase-like C-terminal" evidence="6">
    <location>
        <begin position="159"/>
        <end position="276"/>
    </location>
</feature>
<evidence type="ECO:0000256" key="4">
    <source>
        <dbReference type="ARBA" id="ARBA00022833"/>
    </source>
</evidence>
<organism evidence="7">
    <name type="scientific">hydrocarbon metagenome</name>
    <dbReference type="NCBI Taxonomy" id="938273"/>
    <lineage>
        <taxon>unclassified sequences</taxon>
        <taxon>metagenomes</taxon>
        <taxon>ecological metagenomes</taxon>
    </lineage>
</organism>
<evidence type="ECO:0000256" key="5">
    <source>
        <dbReference type="ARBA" id="ARBA00023002"/>
    </source>
</evidence>
<comment type="caution">
    <text evidence="7">The sequence shown here is derived from an EMBL/GenBank/DDBJ whole genome shotgun (WGS) entry which is preliminary data.</text>
</comment>
<dbReference type="SUPFAM" id="SSF51735">
    <property type="entry name" value="NAD(P)-binding Rossmann-fold domains"/>
    <property type="match status" value="1"/>
</dbReference>
<proteinExistence type="inferred from homology"/>
<dbReference type="SUPFAM" id="SSF50129">
    <property type="entry name" value="GroES-like"/>
    <property type="match status" value="1"/>
</dbReference>
<evidence type="ECO:0000259" key="6">
    <source>
        <dbReference type="Pfam" id="PF00107"/>
    </source>
</evidence>
<dbReference type="EMBL" id="LNQE01000944">
    <property type="protein sequence ID" value="KUG22699.1"/>
    <property type="molecule type" value="Genomic_DNA"/>
</dbReference>
<evidence type="ECO:0000256" key="3">
    <source>
        <dbReference type="ARBA" id="ARBA00022723"/>
    </source>
</evidence>
<comment type="similarity">
    <text evidence="2">Belongs to the zinc-containing alcohol dehydrogenase family.</text>
</comment>
<reference evidence="7" key="1">
    <citation type="journal article" date="2015" name="Proc. Natl. Acad. Sci. U.S.A.">
        <title>Networks of energetic and metabolic interactions define dynamics in microbial communities.</title>
        <authorList>
            <person name="Embree M."/>
            <person name="Liu J.K."/>
            <person name="Al-Bassam M.M."/>
            <person name="Zengler K."/>
        </authorList>
    </citation>
    <scope>NUCLEOTIDE SEQUENCE</scope>
</reference>
<gene>
    <name evidence="7" type="ORF">ASZ90_007534</name>
</gene>
<keyword evidence="5" id="KW-0560">Oxidoreductase</keyword>
<dbReference type="GO" id="GO:0016491">
    <property type="term" value="F:oxidoreductase activity"/>
    <property type="evidence" value="ECO:0007669"/>
    <property type="project" value="UniProtKB-KW"/>
</dbReference>
<name>A0A0W8FPB5_9ZZZZ</name>
<dbReference type="Gene3D" id="3.90.180.10">
    <property type="entry name" value="Medium-chain alcohol dehydrogenases, catalytic domain"/>
    <property type="match status" value="2"/>
</dbReference>
<evidence type="ECO:0000256" key="1">
    <source>
        <dbReference type="ARBA" id="ARBA00001947"/>
    </source>
</evidence>
<dbReference type="InterPro" id="IPR013149">
    <property type="entry name" value="ADH-like_C"/>
</dbReference>
<dbReference type="CDD" id="cd08255">
    <property type="entry name" value="2-desacetyl-2-hydroxyethyl_bacteriochlorophyllide_like"/>
    <property type="match status" value="1"/>
</dbReference>
<dbReference type="AlphaFoldDB" id="A0A0W8FPB5"/>
<evidence type="ECO:0000256" key="2">
    <source>
        <dbReference type="ARBA" id="ARBA00008072"/>
    </source>
</evidence>
<protein>
    <submittedName>
        <fullName evidence="7">Threonine dehydrogenase</fullName>
    </submittedName>
</protein>
<dbReference type="Pfam" id="PF00107">
    <property type="entry name" value="ADH_zinc_N"/>
    <property type="match status" value="1"/>
</dbReference>
<dbReference type="InterPro" id="IPR036291">
    <property type="entry name" value="NAD(P)-bd_dom_sf"/>
</dbReference>
<accession>A0A0W8FPB5</accession>
<keyword evidence="3" id="KW-0479">Metal-binding</keyword>
<dbReference type="PANTHER" id="PTHR43350:SF19">
    <property type="entry name" value="D-GULOSIDE 3-DEHYDROGENASE"/>
    <property type="match status" value="1"/>
</dbReference>
<evidence type="ECO:0000313" key="7">
    <source>
        <dbReference type="EMBL" id="KUG22699.1"/>
    </source>
</evidence>
<keyword evidence="4" id="KW-0862">Zinc</keyword>
<dbReference type="PANTHER" id="PTHR43350">
    <property type="entry name" value="NAD-DEPENDENT ALCOHOL DEHYDROGENASE"/>
    <property type="match status" value="1"/>
</dbReference>
<comment type="cofactor">
    <cofactor evidence="1">
        <name>Zn(2+)</name>
        <dbReference type="ChEBI" id="CHEBI:29105"/>
    </cofactor>
</comment>